<dbReference type="InterPro" id="IPR012910">
    <property type="entry name" value="Plug_dom"/>
</dbReference>
<keyword evidence="12" id="KW-0675">Receptor</keyword>
<evidence type="ECO:0000256" key="4">
    <source>
        <dbReference type="ARBA" id="ARBA00022692"/>
    </source>
</evidence>
<evidence type="ECO:0000313" key="12">
    <source>
        <dbReference type="EMBL" id="MFD1294596.1"/>
    </source>
</evidence>
<dbReference type="PROSITE" id="PS52016">
    <property type="entry name" value="TONB_DEPENDENT_REC_3"/>
    <property type="match status" value="1"/>
</dbReference>
<dbReference type="EMBL" id="JBHTMV010000006">
    <property type="protein sequence ID" value="MFD1294596.1"/>
    <property type="molecule type" value="Genomic_DNA"/>
</dbReference>
<dbReference type="SUPFAM" id="SSF49464">
    <property type="entry name" value="Carboxypeptidase regulatory domain-like"/>
    <property type="match status" value="1"/>
</dbReference>
<dbReference type="SUPFAM" id="SSF56935">
    <property type="entry name" value="Porins"/>
    <property type="match status" value="1"/>
</dbReference>
<keyword evidence="7 8" id="KW-0998">Cell outer membrane</keyword>
<name>A0ABW3WQA4_9FLAO</name>
<comment type="similarity">
    <text evidence="8 9">Belongs to the TonB-dependent receptor family.</text>
</comment>
<dbReference type="CDD" id="cd01347">
    <property type="entry name" value="ligand_gated_channel"/>
    <property type="match status" value="1"/>
</dbReference>
<sequence length="756" mass="84254">MKQYILLIILAFLIVGITHAQTKNITGRIVDEKLNTPIEFATIKLLNTKIFAVSNANGEFELMANEGDEVEVTHLSYVPVKLVLKTGVVVKLQPSQIQLNEIIVSANPLADISQSVVIVDQIKRVTQPRSVGDLFKDIKGFGIVKRGAYASEPVFRSFKYEQLNVQYDGGMKILNACPNRMDPITTHVIPEEVEKIEIVKGPFTVRFGQNFGGVINIVTNSRGTSENGFFGSLQSGYESNGGNLVSGVSFSYFANKVDVHVNGSYRDFGNYEDGNGTEVPSSFTTVDYSAKIGIDPTKNQRIQFTWRQSFASDIMHAGLPMDSPYDNSLLGGIDYKLKEISNKIESFSVKVFYSYVDHLMTNEDRPSFKMTDASSPVESWTSGGKMELVLRPSEKTRIYAGVDANLIGREGNRTRVVKVMNGNVLPTPKTFVDKIWQDARLNDFGVFVEGNFKVANNLVLTTGVRSDFITTGIDDPAADFEALYGGNIKDQNEVNISGNASLKYQKNDFQAQFALGRGVRTASMIERYINHFNVGSDAYEYVGNPYLKPEVNNQIELSFMKNFTFVELGASVFYSFLQDYISAVVNPDIPRKFMPSVPPVVAKQFINLDKAMQTGAELTVNVNLTDKLMFTSNLSYTYAQNKDLDEPLPQIPPFMAILGLKYEKSNYFFALNSRLVSKQNRVSTSFMEEESPGFTTIDLRAGYEPVAGLSIGASLLNIFDEAYYEHLNYSYANSNTLSGKIYEPGRNFTVFVKYSF</sequence>
<dbReference type="InterPro" id="IPR039426">
    <property type="entry name" value="TonB-dep_rcpt-like"/>
</dbReference>
<organism evidence="12 13">
    <name type="scientific">Lutibacter holmesii</name>
    <dbReference type="NCBI Taxonomy" id="1137985"/>
    <lineage>
        <taxon>Bacteria</taxon>
        <taxon>Pseudomonadati</taxon>
        <taxon>Bacteroidota</taxon>
        <taxon>Flavobacteriia</taxon>
        <taxon>Flavobacteriales</taxon>
        <taxon>Flavobacteriaceae</taxon>
        <taxon>Lutibacter</taxon>
    </lineage>
</organism>
<dbReference type="PANTHER" id="PTHR30069:SF49">
    <property type="entry name" value="OUTER MEMBRANE PROTEIN C"/>
    <property type="match status" value="1"/>
</dbReference>
<evidence type="ECO:0000256" key="7">
    <source>
        <dbReference type="ARBA" id="ARBA00023237"/>
    </source>
</evidence>
<dbReference type="InterPro" id="IPR008969">
    <property type="entry name" value="CarboxyPept-like_regulatory"/>
</dbReference>
<dbReference type="InterPro" id="IPR037066">
    <property type="entry name" value="Plug_dom_sf"/>
</dbReference>
<dbReference type="InterPro" id="IPR036942">
    <property type="entry name" value="Beta-barrel_TonB_sf"/>
</dbReference>
<evidence type="ECO:0000256" key="9">
    <source>
        <dbReference type="RuleBase" id="RU003357"/>
    </source>
</evidence>
<feature type="domain" description="TonB-dependent receptor-like beta-barrel" evidence="10">
    <location>
        <begin position="223"/>
        <end position="718"/>
    </location>
</feature>
<accession>A0ABW3WQA4</accession>
<dbReference type="Gene3D" id="2.170.130.10">
    <property type="entry name" value="TonB-dependent receptor, plug domain"/>
    <property type="match status" value="1"/>
</dbReference>
<evidence type="ECO:0000259" key="10">
    <source>
        <dbReference type="Pfam" id="PF00593"/>
    </source>
</evidence>
<evidence type="ECO:0000313" key="13">
    <source>
        <dbReference type="Proteomes" id="UP001597241"/>
    </source>
</evidence>
<keyword evidence="3 8" id="KW-1134">Transmembrane beta strand</keyword>
<dbReference type="Pfam" id="PF00593">
    <property type="entry name" value="TonB_dep_Rec_b-barrel"/>
    <property type="match status" value="1"/>
</dbReference>
<comment type="subcellular location">
    <subcellularLocation>
        <location evidence="1 8">Cell outer membrane</location>
        <topology evidence="1 8">Multi-pass membrane protein</topology>
    </subcellularLocation>
</comment>
<protein>
    <submittedName>
        <fullName evidence="12">TonB-dependent receptor domain-containing protein</fullName>
    </submittedName>
</protein>
<dbReference type="Pfam" id="PF07715">
    <property type="entry name" value="Plug"/>
    <property type="match status" value="1"/>
</dbReference>
<comment type="caution">
    <text evidence="12">The sequence shown here is derived from an EMBL/GenBank/DDBJ whole genome shotgun (WGS) entry which is preliminary data.</text>
</comment>
<dbReference type="RefSeq" id="WP_386809864.1">
    <property type="nucleotide sequence ID" value="NZ_JBHTMV010000006.1"/>
</dbReference>
<dbReference type="Pfam" id="PF13715">
    <property type="entry name" value="CarbopepD_reg_2"/>
    <property type="match status" value="1"/>
</dbReference>
<keyword evidence="6 8" id="KW-0472">Membrane</keyword>
<keyword evidence="2 8" id="KW-0813">Transport</keyword>
<proteinExistence type="inferred from homology"/>
<feature type="domain" description="TonB-dependent receptor plug" evidence="11">
    <location>
        <begin position="113"/>
        <end position="214"/>
    </location>
</feature>
<evidence type="ECO:0000256" key="2">
    <source>
        <dbReference type="ARBA" id="ARBA00022448"/>
    </source>
</evidence>
<dbReference type="PANTHER" id="PTHR30069">
    <property type="entry name" value="TONB-DEPENDENT OUTER MEMBRANE RECEPTOR"/>
    <property type="match status" value="1"/>
</dbReference>
<reference evidence="13" key="1">
    <citation type="journal article" date="2019" name="Int. J. Syst. Evol. Microbiol.">
        <title>The Global Catalogue of Microorganisms (GCM) 10K type strain sequencing project: providing services to taxonomists for standard genome sequencing and annotation.</title>
        <authorList>
            <consortium name="The Broad Institute Genomics Platform"/>
            <consortium name="The Broad Institute Genome Sequencing Center for Infectious Disease"/>
            <person name="Wu L."/>
            <person name="Ma J."/>
        </authorList>
    </citation>
    <scope>NUCLEOTIDE SEQUENCE [LARGE SCALE GENOMIC DNA]</scope>
    <source>
        <strain evidence="13">CCUG 62221</strain>
    </source>
</reference>
<evidence type="ECO:0000256" key="8">
    <source>
        <dbReference type="PROSITE-ProRule" id="PRU01360"/>
    </source>
</evidence>
<dbReference type="Proteomes" id="UP001597241">
    <property type="component" value="Unassembled WGS sequence"/>
</dbReference>
<evidence type="ECO:0000259" key="11">
    <source>
        <dbReference type="Pfam" id="PF07715"/>
    </source>
</evidence>
<gene>
    <name evidence="12" type="ORF">ACFQ5N_12195</name>
</gene>
<evidence type="ECO:0000256" key="5">
    <source>
        <dbReference type="ARBA" id="ARBA00023077"/>
    </source>
</evidence>
<evidence type="ECO:0000256" key="3">
    <source>
        <dbReference type="ARBA" id="ARBA00022452"/>
    </source>
</evidence>
<dbReference type="InterPro" id="IPR000531">
    <property type="entry name" value="Beta-barrel_TonB"/>
</dbReference>
<keyword evidence="4 8" id="KW-0812">Transmembrane</keyword>
<keyword evidence="13" id="KW-1185">Reference proteome</keyword>
<evidence type="ECO:0000256" key="1">
    <source>
        <dbReference type="ARBA" id="ARBA00004571"/>
    </source>
</evidence>
<keyword evidence="5 9" id="KW-0798">TonB box</keyword>
<evidence type="ECO:0000256" key="6">
    <source>
        <dbReference type="ARBA" id="ARBA00023136"/>
    </source>
</evidence>
<dbReference type="Gene3D" id="2.40.170.20">
    <property type="entry name" value="TonB-dependent receptor, beta-barrel domain"/>
    <property type="match status" value="1"/>
</dbReference>